<dbReference type="RefSeq" id="WP_110110065.1">
    <property type="nucleotide sequence ID" value="NZ_CP122566.1"/>
</dbReference>
<protein>
    <recommendedName>
        <fullName evidence="4">ATP/GTP-binding protein</fullName>
    </recommendedName>
</protein>
<evidence type="ECO:0000256" key="1">
    <source>
        <dbReference type="SAM" id="MobiDB-lite"/>
    </source>
</evidence>
<gene>
    <name evidence="2" type="ORF">QDX21_00740</name>
</gene>
<dbReference type="Proteomes" id="UP001224674">
    <property type="component" value="Chromosome"/>
</dbReference>
<proteinExistence type="predicted"/>
<keyword evidence="3" id="KW-1185">Reference proteome</keyword>
<feature type="compositionally biased region" description="Basic residues" evidence="1">
    <location>
        <begin position="1"/>
        <end position="26"/>
    </location>
</feature>
<dbReference type="EMBL" id="CP122566">
    <property type="protein sequence ID" value="WGH93380.1"/>
    <property type="molecule type" value="Genomic_DNA"/>
</dbReference>
<dbReference type="AlphaFoldDB" id="A0AAJ6AHH9"/>
<reference evidence="2 3" key="1">
    <citation type="submission" date="2023-03" db="EMBL/GenBank/DDBJ databases">
        <title>Complete genome sequences of several Auritidibacter ignavus strains isolated from ear infections.</title>
        <authorList>
            <person name="Baehr T."/>
            <person name="Baumhoegger A.M."/>
        </authorList>
    </citation>
    <scope>NUCLEOTIDE SEQUENCE [LARGE SCALE GENOMIC DNA]</scope>
    <source>
        <strain evidence="2 3">BABAE-6</strain>
    </source>
</reference>
<accession>A0AAJ6AHH9</accession>
<organism evidence="2 3">
    <name type="scientific">Auritidibacter ignavus</name>
    <dbReference type="NCBI Taxonomy" id="678932"/>
    <lineage>
        <taxon>Bacteria</taxon>
        <taxon>Bacillati</taxon>
        <taxon>Actinomycetota</taxon>
        <taxon>Actinomycetes</taxon>
        <taxon>Micrococcales</taxon>
        <taxon>Micrococcaceae</taxon>
        <taxon>Auritidibacter</taxon>
    </lineage>
</organism>
<name>A0AAJ6AHH9_9MICC</name>
<feature type="region of interest" description="Disordered" evidence="1">
    <location>
        <begin position="1"/>
        <end position="37"/>
    </location>
</feature>
<evidence type="ECO:0000313" key="2">
    <source>
        <dbReference type="EMBL" id="WGH93380.1"/>
    </source>
</evidence>
<sequence>MPRRNRPRQSQRHKSGRGVKRTKQHGHRPEWGMKGLDPNYRLEHSASGDWHVREIPSWRAVKTYTCPGCLRQIPTGQAHVVAWRADWIMGDEQAGEYRRHWHRACWTNRRQDLGL</sequence>
<evidence type="ECO:0000313" key="3">
    <source>
        <dbReference type="Proteomes" id="UP001224674"/>
    </source>
</evidence>
<evidence type="ECO:0008006" key="4">
    <source>
        <dbReference type="Google" id="ProtNLM"/>
    </source>
</evidence>